<reference evidence="1 2" key="1">
    <citation type="submission" date="2016-04" db="EMBL/GenBank/DDBJ databases">
        <authorList>
            <person name="Evans L.H."/>
            <person name="Alamgir A."/>
            <person name="Owens N."/>
            <person name="Weber N.D."/>
            <person name="Virtaneva K."/>
            <person name="Barbian K."/>
            <person name="Babar A."/>
            <person name="Rosenke K."/>
        </authorList>
    </citation>
    <scope>NUCLEOTIDE SEQUENCE [LARGE SCALE GENOMIC DNA]</scope>
    <source>
        <strain evidence="1 2">JL2886</strain>
    </source>
</reference>
<protein>
    <recommendedName>
        <fullName evidence="3">Surface antigen domain-containing protein</fullName>
    </recommendedName>
</protein>
<organism evidence="1 2">
    <name type="scientific">Phaeobacter gallaeciensis</name>
    <dbReference type="NCBI Taxonomy" id="60890"/>
    <lineage>
        <taxon>Bacteria</taxon>
        <taxon>Pseudomonadati</taxon>
        <taxon>Pseudomonadota</taxon>
        <taxon>Alphaproteobacteria</taxon>
        <taxon>Rhodobacterales</taxon>
        <taxon>Roseobacteraceae</taxon>
        <taxon>Phaeobacter</taxon>
    </lineage>
</organism>
<dbReference type="OrthoDB" id="7860125at2"/>
<name>A0A1B0ZRV6_9RHOB</name>
<dbReference type="Proteomes" id="UP000092565">
    <property type="component" value="Chromosome"/>
</dbReference>
<evidence type="ECO:0000313" key="1">
    <source>
        <dbReference type="EMBL" id="ANP36828.1"/>
    </source>
</evidence>
<evidence type="ECO:0008006" key="3">
    <source>
        <dbReference type="Google" id="ProtNLM"/>
    </source>
</evidence>
<proteinExistence type="predicted"/>
<dbReference type="AlphaFoldDB" id="A0A1B0ZRV6"/>
<dbReference type="RefSeq" id="WP_065271745.1">
    <property type="nucleotide sequence ID" value="NZ_CP015124.1"/>
</dbReference>
<dbReference type="EMBL" id="CP015124">
    <property type="protein sequence ID" value="ANP36828.1"/>
    <property type="molecule type" value="Genomic_DNA"/>
</dbReference>
<keyword evidence="2" id="KW-1185">Reference proteome</keyword>
<gene>
    <name evidence="1" type="ORF">JL2886_01927</name>
</gene>
<evidence type="ECO:0000313" key="2">
    <source>
        <dbReference type="Proteomes" id="UP000092565"/>
    </source>
</evidence>
<sequence length="118" mass="12985">MNRFVRVVAIASIAVLAAVPSIGKPLSRILAESGLSPLDMEMMIQAEAVLYSISQPKTGTVEAWSNPETEAHGTVTIINRNANCIMLQHEAHMKGREKALQPKRKFCKDDKGAWRLSL</sequence>
<accession>A0A1B0ZRV6</accession>